<dbReference type="RefSeq" id="WP_133432103.1">
    <property type="nucleotide sequence ID" value="NZ_CP092172.1"/>
</dbReference>
<evidence type="ECO:0000313" key="3">
    <source>
        <dbReference type="Proteomes" id="UP000295310"/>
    </source>
</evidence>
<keyword evidence="3" id="KW-1185">Reference proteome</keyword>
<dbReference type="EMBL" id="SCWA01000011">
    <property type="protein sequence ID" value="TDL96750.1"/>
    <property type="molecule type" value="Genomic_DNA"/>
</dbReference>
<protein>
    <submittedName>
        <fullName evidence="2">DUF3169 family protein</fullName>
    </submittedName>
</protein>
<evidence type="ECO:0000313" key="2">
    <source>
        <dbReference type="EMBL" id="TDL96750.1"/>
    </source>
</evidence>
<evidence type="ECO:0000256" key="1">
    <source>
        <dbReference type="SAM" id="Phobius"/>
    </source>
</evidence>
<feature type="transmembrane region" description="Helical" evidence="1">
    <location>
        <begin position="174"/>
        <end position="194"/>
    </location>
</feature>
<name>A0A4R6BD06_9STAP</name>
<sequence length="226" mass="25762">MTRKYLFPIICVILAALLIFTMSFWKIPANDALHSDAFVITLIIIAVIAGIIGYVYSAAAYKVDNDPALEHYEQDRQSFKKFSLMNIAMIISFYVALASLLMVALNQVPLWLNIVSVIVFLLIIFLRYYGYGMINKLYPERELPNNFDSEFDDKLIETLNKEEMIVIFTGLYNAFKLTNILLPASMLLITLYGLETGQPQHFALIIIVLCAVAINIIYQLTVRKMI</sequence>
<keyword evidence="1" id="KW-0472">Membrane</keyword>
<feature type="transmembrane region" description="Helical" evidence="1">
    <location>
        <begin position="110"/>
        <end position="129"/>
    </location>
</feature>
<proteinExistence type="predicted"/>
<feature type="transmembrane region" description="Helical" evidence="1">
    <location>
        <begin position="5"/>
        <end position="25"/>
    </location>
</feature>
<feature type="transmembrane region" description="Helical" evidence="1">
    <location>
        <begin position="200"/>
        <end position="218"/>
    </location>
</feature>
<keyword evidence="1" id="KW-0812">Transmembrane</keyword>
<dbReference type="Proteomes" id="UP000295310">
    <property type="component" value="Unassembled WGS sequence"/>
</dbReference>
<dbReference type="AlphaFoldDB" id="A0A4R6BD06"/>
<feature type="transmembrane region" description="Helical" evidence="1">
    <location>
        <begin position="37"/>
        <end position="61"/>
    </location>
</feature>
<accession>A0A4R6BD06</accession>
<feature type="transmembrane region" description="Helical" evidence="1">
    <location>
        <begin position="82"/>
        <end position="104"/>
    </location>
</feature>
<organism evidence="2 3">
    <name type="scientific">Macrococcus brunensis</name>
    <dbReference type="NCBI Taxonomy" id="198483"/>
    <lineage>
        <taxon>Bacteria</taxon>
        <taxon>Bacillati</taxon>
        <taxon>Bacillota</taxon>
        <taxon>Bacilli</taxon>
        <taxon>Bacillales</taxon>
        <taxon>Staphylococcaceae</taxon>
        <taxon>Macrococcus</taxon>
    </lineage>
</organism>
<keyword evidence="1" id="KW-1133">Transmembrane helix</keyword>
<gene>
    <name evidence="2" type="ORF">ERX27_06895</name>
</gene>
<comment type="caution">
    <text evidence="2">The sequence shown here is derived from an EMBL/GenBank/DDBJ whole genome shotgun (WGS) entry which is preliminary data.</text>
</comment>
<reference evidence="2 3" key="1">
    <citation type="submission" date="2019-01" db="EMBL/GenBank/DDBJ databases">
        <title>Draft genome sequences of the type strains of six Macrococcus species.</title>
        <authorList>
            <person name="Mazhar S."/>
            <person name="Altermann E."/>
            <person name="Hill C."/>
            <person name="Mcauliffe O."/>
        </authorList>
    </citation>
    <scope>NUCLEOTIDE SEQUENCE [LARGE SCALE GENOMIC DNA]</scope>
    <source>
        <strain evidence="2 3">CCM4811</strain>
    </source>
</reference>
<dbReference type="OrthoDB" id="2418691at2"/>